<dbReference type="GO" id="GO:0000009">
    <property type="term" value="F:alpha-1,6-mannosyltransferase activity"/>
    <property type="evidence" value="ECO:0007669"/>
    <property type="project" value="InterPro"/>
</dbReference>
<organism evidence="3 4">
    <name type="scientific">Taphrina deformans (strain PYCC 5710 / ATCC 11124 / CBS 356.35 / IMI 108563 / JCM 9778 / NBRC 8474)</name>
    <name type="common">Peach leaf curl fungus</name>
    <name type="synonym">Lalaria deformans</name>
    <dbReference type="NCBI Taxonomy" id="1097556"/>
    <lineage>
        <taxon>Eukaryota</taxon>
        <taxon>Fungi</taxon>
        <taxon>Dikarya</taxon>
        <taxon>Ascomycota</taxon>
        <taxon>Taphrinomycotina</taxon>
        <taxon>Taphrinomycetes</taxon>
        <taxon>Taphrinales</taxon>
        <taxon>Taphrinaceae</taxon>
        <taxon>Taphrina</taxon>
    </lineage>
</organism>
<evidence type="ECO:0000256" key="1">
    <source>
        <dbReference type="ARBA" id="ARBA00009003"/>
    </source>
</evidence>
<dbReference type="PANTHER" id="PTHR31834:SF1">
    <property type="entry name" value="INITIATION-SPECIFIC ALPHA-1,6-MANNOSYLTRANSFERASE"/>
    <property type="match status" value="1"/>
</dbReference>
<dbReference type="EMBL" id="CAHR02000011">
    <property type="protein sequence ID" value="CCG80754.1"/>
    <property type="molecule type" value="Genomic_DNA"/>
</dbReference>
<dbReference type="InterPro" id="IPR039367">
    <property type="entry name" value="Och1-like"/>
</dbReference>
<dbReference type="Gene3D" id="3.90.550.20">
    <property type="match status" value="1"/>
</dbReference>
<accession>R4X6I9</accession>
<dbReference type="Pfam" id="PF04488">
    <property type="entry name" value="Gly_transf_sug"/>
    <property type="match status" value="1"/>
</dbReference>
<dbReference type="AlphaFoldDB" id="R4X6I9"/>
<sequence>MKARSNLSENANPEVAKDQNGNTKQDLATGVSQVIDSHRLEGRDDFDFPGVIHQTARTESLNPATLSWYYANVGEEHKHYTDREALAYVKKMAPTDVYEIYQSLPDPVARADLFRYIVLYEAGGVYADVDTTTLCQINAWIPKEFEMASINVVIGIEVDAPKVTSLAEIEDWGWADNFQFVQWTIMAKPHHRALKDATAEAITRVKSLANKRAEKIKALQLTSMDIIRTTGPGAFTAAMLKYLELSDVSSLRGLTKPVQVKDVLIMPVSSFAPNQRHSGSKSVTIAENIPEVLVMHGFQATRSWADSVKSWLLSKVY</sequence>
<evidence type="ECO:0000256" key="2">
    <source>
        <dbReference type="SAM" id="MobiDB-lite"/>
    </source>
</evidence>
<comment type="caution">
    <text evidence="3">The sequence shown here is derived from an EMBL/GenBank/DDBJ whole genome shotgun (WGS) entry which is preliminary data.</text>
</comment>
<evidence type="ECO:0000313" key="4">
    <source>
        <dbReference type="Proteomes" id="UP000013776"/>
    </source>
</evidence>
<name>R4X6I9_TAPDE</name>
<dbReference type="Proteomes" id="UP000013776">
    <property type="component" value="Unassembled WGS sequence"/>
</dbReference>
<dbReference type="PANTHER" id="PTHR31834">
    <property type="entry name" value="INITIATION-SPECIFIC ALPHA-1,6-MANNOSYLTRANSFERASE"/>
    <property type="match status" value="1"/>
</dbReference>
<reference evidence="3 4" key="1">
    <citation type="journal article" date="2013" name="MBio">
        <title>Genome sequencing of the plant pathogen Taphrina deformans, the causal agent of peach leaf curl.</title>
        <authorList>
            <person name="Cisse O.H."/>
            <person name="Almeida J.M.G.C.F."/>
            <person name="Fonseca A."/>
            <person name="Kumar A.A."/>
            <person name="Salojaervi J."/>
            <person name="Overmyer K."/>
            <person name="Hauser P.M."/>
            <person name="Pagni M."/>
        </authorList>
    </citation>
    <scope>NUCLEOTIDE SEQUENCE [LARGE SCALE GENOMIC DNA]</scope>
    <source>
        <strain evidence="4">PYCC 5710 / ATCC 11124 / CBS 356.35 / IMI 108563 / JCM 9778 / NBRC 8474</strain>
    </source>
</reference>
<comment type="similarity">
    <text evidence="1">Belongs to the glycosyltransferase 32 family.</text>
</comment>
<gene>
    <name evidence="3" type="ORF">TAPDE_000378</name>
</gene>
<dbReference type="STRING" id="1097556.R4X6I9"/>
<dbReference type="GO" id="GO:0006487">
    <property type="term" value="P:protein N-linked glycosylation"/>
    <property type="evidence" value="ECO:0007669"/>
    <property type="project" value="TreeGrafter"/>
</dbReference>
<dbReference type="InterPro" id="IPR029044">
    <property type="entry name" value="Nucleotide-diphossugar_trans"/>
</dbReference>
<protein>
    <submittedName>
        <fullName evidence="3">Initiation-specific alpha-1,6-mannosyltransferase</fullName>
    </submittedName>
</protein>
<dbReference type="GO" id="GO:0000136">
    <property type="term" value="C:mannan polymerase complex"/>
    <property type="evidence" value="ECO:0007669"/>
    <property type="project" value="TreeGrafter"/>
</dbReference>
<feature type="compositionally biased region" description="Polar residues" evidence="2">
    <location>
        <begin position="1"/>
        <end position="11"/>
    </location>
</feature>
<dbReference type="SUPFAM" id="SSF53448">
    <property type="entry name" value="Nucleotide-diphospho-sugar transferases"/>
    <property type="match status" value="1"/>
</dbReference>
<dbReference type="eggNOG" id="ENOG502QW2I">
    <property type="taxonomic scope" value="Eukaryota"/>
</dbReference>
<feature type="region of interest" description="Disordered" evidence="2">
    <location>
        <begin position="1"/>
        <end position="26"/>
    </location>
</feature>
<evidence type="ECO:0000313" key="3">
    <source>
        <dbReference type="EMBL" id="CCG80754.1"/>
    </source>
</evidence>
<dbReference type="OrthoDB" id="409543at2759"/>
<dbReference type="VEuPathDB" id="FungiDB:TAPDE_000378"/>
<keyword evidence="4" id="KW-1185">Reference proteome</keyword>
<dbReference type="InterPro" id="IPR007577">
    <property type="entry name" value="GlycoTrfase_DXD_sugar-bd_CS"/>
</dbReference>
<proteinExistence type="inferred from homology"/>